<dbReference type="PROSITE" id="PS51257">
    <property type="entry name" value="PROKAR_LIPOPROTEIN"/>
    <property type="match status" value="1"/>
</dbReference>
<dbReference type="EMBL" id="SORO01000001">
    <property type="protein sequence ID" value="TDY73557.1"/>
    <property type="molecule type" value="Genomic_DNA"/>
</dbReference>
<gene>
    <name evidence="2" type="ORF">CLV96_2592</name>
</gene>
<evidence type="ECO:0000256" key="1">
    <source>
        <dbReference type="SAM" id="Phobius"/>
    </source>
</evidence>
<dbReference type="AlphaFoldDB" id="A0A4R8N053"/>
<sequence length="108" mass="12601">MYFRNFITSLSILILYSCVTIPELPKNESPECLAYFFETRSKMKNYRQSQWGFSAGISYVSLSLAWAAGIDGLFPLIILPYFLYIENREANTIYETYQQTHCNKKNNT</sequence>
<organism evidence="2 3">
    <name type="scientific">Leptospira meyeri</name>
    <dbReference type="NCBI Taxonomy" id="29508"/>
    <lineage>
        <taxon>Bacteria</taxon>
        <taxon>Pseudomonadati</taxon>
        <taxon>Spirochaetota</taxon>
        <taxon>Spirochaetia</taxon>
        <taxon>Leptospirales</taxon>
        <taxon>Leptospiraceae</taxon>
        <taxon>Leptospira</taxon>
    </lineage>
</organism>
<comment type="caution">
    <text evidence="2">The sequence shown here is derived from an EMBL/GenBank/DDBJ whole genome shotgun (WGS) entry which is preliminary data.</text>
</comment>
<reference evidence="2 3" key="1">
    <citation type="submission" date="2019-03" db="EMBL/GenBank/DDBJ databases">
        <title>Genomic Encyclopedia of Archaeal and Bacterial Type Strains, Phase II (KMG-II): from individual species to whole genera.</title>
        <authorList>
            <person name="Goeker M."/>
        </authorList>
    </citation>
    <scope>NUCLEOTIDE SEQUENCE [LARGE SCALE GENOMIC DNA]</scope>
    <source>
        <strain evidence="2 3">DSM 21537</strain>
    </source>
</reference>
<evidence type="ECO:0000313" key="3">
    <source>
        <dbReference type="Proteomes" id="UP000294684"/>
    </source>
</evidence>
<keyword evidence="3" id="KW-1185">Reference proteome</keyword>
<dbReference type="Proteomes" id="UP000294684">
    <property type="component" value="Unassembled WGS sequence"/>
</dbReference>
<evidence type="ECO:0008006" key="4">
    <source>
        <dbReference type="Google" id="ProtNLM"/>
    </source>
</evidence>
<keyword evidence="1" id="KW-0472">Membrane</keyword>
<protein>
    <recommendedName>
        <fullName evidence="4">Lipoprotein</fullName>
    </recommendedName>
</protein>
<keyword evidence="1" id="KW-0812">Transmembrane</keyword>
<accession>A0A4R8N053</accession>
<proteinExistence type="predicted"/>
<evidence type="ECO:0000313" key="2">
    <source>
        <dbReference type="EMBL" id="TDY73557.1"/>
    </source>
</evidence>
<name>A0A4R8N053_LEPME</name>
<keyword evidence="1" id="KW-1133">Transmembrane helix</keyword>
<feature type="transmembrane region" description="Helical" evidence="1">
    <location>
        <begin position="64"/>
        <end position="84"/>
    </location>
</feature>
<dbReference type="STRING" id="1193051.LEP1GSC017_1411"/>